<dbReference type="PANTHER" id="PTHR45641:SF19">
    <property type="entry name" value="NEPHROCYSTIN-3"/>
    <property type="match status" value="1"/>
</dbReference>
<keyword evidence="5" id="KW-1185">Reference proteome</keyword>
<dbReference type="InterPro" id="IPR019734">
    <property type="entry name" value="TPR_rpt"/>
</dbReference>
<keyword evidence="1" id="KW-0677">Repeat</keyword>
<proteinExistence type="predicted"/>
<dbReference type="PROSITE" id="PS50005">
    <property type="entry name" value="TPR"/>
    <property type="match status" value="1"/>
</dbReference>
<evidence type="ECO:0000256" key="3">
    <source>
        <dbReference type="SAM" id="MobiDB-lite"/>
    </source>
</evidence>
<dbReference type="AlphaFoldDB" id="A0A1Q9D5R8"/>
<reference evidence="4 5" key="1">
    <citation type="submission" date="2016-02" db="EMBL/GenBank/DDBJ databases">
        <title>Genome analysis of coral dinoflagellate symbionts highlights evolutionary adaptations to a symbiotic lifestyle.</title>
        <authorList>
            <person name="Aranda M."/>
            <person name="Li Y."/>
            <person name="Liew Y.J."/>
            <person name="Baumgarten S."/>
            <person name="Simakov O."/>
            <person name="Wilson M."/>
            <person name="Piel J."/>
            <person name="Ashoor H."/>
            <person name="Bougouffa S."/>
            <person name="Bajic V.B."/>
            <person name="Ryu T."/>
            <person name="Ravasi T."/>
            <person name="Bayer T."/>
            <person name="Micklem G."/>
            <person name="Kim H."/>
            <person name="Bhak J."/>
            <person name="Lajeunesse T.C."/>
            <person name="Voolstra C.R."/>
        </authorList>
    </citation>
    <scope>NUCLEOTIDE SEQUENCE [LARGE SCALE GENOMIC DNA]</scope>
    <source>
        <strain evidence="4 5">CCMP2467</strain>
    </source>
</reference>
<name>A0A1Q9D5R8_SYMMI</name>
<dbReference type="InterPro" id="IPR011990">
    <property type="entry name" value="TPR-like_helical_dom_sf"/>
</dbReference>
<comment type="caution">
    <text evidence="4">The sequence shown here is derived from an EMBL/GenBank/DDBJ whole genome shotgun (WGS) entry which is preliminary data.</text>
</comment>
<evidence type="ECO:0000313" key="4">
    <source>
        <dbReference type="EMBL" id="OLP90436.1"/>
    </source>
</evidence>
<sequence length="1270" mass="144169">MSDVNITDVLRKLKKEEERHVGEQVLKECKSTDDLKDFLEKPKTEPGEAEKPYLHLFVFRRRKDGADELWTTEEDFKGLSDIAGLGATAEWFPISVYNKVINVKEELDKMTEELNKMTEKDRGALKLDKVEYDTSPKGELIEFFQDPERYVKGALFEVDDAASGSSEYFTSRNEHNNMTRVLCHSKTEIDVWVDAVDLRSSCKTCTGDCECFKVLFHYTKTLAFGSITSAHKKFHELWCSSGDRAHFGDGLYASQYAPEHFGSKLRVALNNYGSCDTDPFSDEPLCCPKYWKDIRAHWAVEAADFCIPILVPKGLLRDFKDEDKKGKFKAGCNHKGVKQHTHRDVWIISPPDKGNVMSDTTQRLDLLEKRQKDGHVSPPGKMQAFADAAHILVQQGELEEAGKKFEEALEIQKSIKNTDFGPSLVRAYAHCLRKQGTYESKQKAMELLKKHKVTSDADSGSMLQSLDHASWRHQGLDEHFKAFYDSWKQGDLAVAQNRLDQFESLLKQLPGESHRDLNTLKTYRAAVFSDQGNMEKAESLLKEVLESRTQSFGEKHMETLACHDLLARLFLNWREFDKAEDHAQKALDGRDPDKNKSDHSCPESHTGVHLNVLRSRSFLQEIRIEKAQSEIEKAQSEESPLSPLSEGVFEEAFKTMQDCARKMLPQEEMSNPEFAVSGFEDHRAALAMWNNAACVARRFAALPKINEERKHDMLQKAANIYKQLYTASKEPVSWDHAVHHARIACNRAHVLDLGKSTKKNPVEVLEEAKKTIQKFIDDLTKRKSADSQRDGSPQAPEERPFRDDQLLDQRPCLEDLPLEFLILDNNLAFLKYKSGDLILKNPSGTVPDGVGLLKEAKELYTKSMEELKGKLVRHATQQDNAAQQEAYSAAMTLGEILLKLMDQGAYSDEERRKFQEDASQNFKYAADNFEKLLGKLNVKSVACRHSYASVRLQQGGTEHWREAMKVFEAVADSWEEVNMGGAAASMLQESLDLKQDVHVKPELLRTLMRARALFSAASASKAIWLAPAPGKAAPTPQNLEEICQKFEVVLNMKDLGMDEHSKDQVFQRLKGIFAMAHAELGQLHGKEYQETKNPDQFHTTEKHFKAALEWLPQPQSQPPAEEEVQLLRCRTHFNSACLQLTALQYADVSTWEKVSEDFRGAADGYDKLIKSGGKCRCQGVKEECFYYQRAMCKFNLIKAISMQRNWQAVKAQHKEFEVLINELEARKGKGCAAPDENDLKKWKAELARNLRRPSITKEGSKASQVAPEIP</sequence>
<keyword evidence="2" id="KW-0802">TPR repeat</keyword>
<protein>
    <submittedName>
        <fullName evidence="4">Uncharacterized protein</fullName>
    </submittedName>
</protein>
<dbReference type="Gene3D" id="1.25.40.10">
    <property type="entry name" value="Tetratricopeptide repeat domain"/>
    <property type="match status" value="1"/>
</dbReference>
<dbReference type="Proteomes" id="UP000186817">
    <property type="component" value="Unassembled WGS sequence"/>
</dbReference>
<evidence type="ECO:0000313" key="5">
    <source>
        <dbReference type="Proteomes" id="UP000186817"/>
    </source>
</evidence>
<accession>A0A1Q9D5R8</accession>
<dbReference type="EMBL" id="LSRX01000711">
    <property type="protein sequence ID" value="OLP90436.1"/>
    <property type="molecule type" value="Genomic_DNA"/>
</dbReference>
<dbReference type="OrthoDB" id="411329at2759"/>
<feature type="region of interest" description="Disordered" evidence="3">
    <location>
        <begin position="1250"/>
        <end position="1270"/>
    </location>
</feature>
<feature type="region of interest" description="Disordered" evidence="3">
    <location>
        <begin position="585"/>
        <end position="606"/>
    </location>
</feature>
<evidence type="ECO:0000256" key="2">
    <source>
        <dbReference type="ARBA" id="ARBA00022803"/>
    </source>
</evidence>
<dbReference type="PANTHER" id="PTHR45641">
    <property type="entry name" value="TETRATRICOPEPTIDE REPEAT PROTEIN (AFU_ORTHOLOGUE AFUA_6G03870)"/>
    <property type="match status" value="1"/>
</dbReference>
<gene>
    <name evidence="4" type="ORF">AK812_SmicGene27992</name>
</gene>
<dbReference type="SUPFAM" id="SSF48452">
    <property type="entry name" value="TPR-like"/>
    <property type="match status" value="2"/>
</dbReference>
<evidence type="ECO:0000256" key="1">
    <source>
        <dbReference type="ARBA" id="ARBA00022737"/>
    </source>
</evidence>
<feature type="region of interest" description="Disordered" evidence="3">
    <location>
        <begin position="781"/>
        <end position="804"/>
    </location>
</feature>
<dbReference type="Pfam" id="PF13424">
    <property type="entry name" value="TPR_12"/>
    <property type="match status" value="1"/>
</dbReference>
<feature type="compositionally biased region" description="Basic and acidic residues" evidence="3">
    <location>
        <begin position="585"/>
        <end position="602"/>
    </location>
</feature>
<organism evidence="4 5">
    <name type="scientific">Symbiodinium microadriaticum</name>
    <name type="common">Dinoflagellate</name>
    <name type="synonym">Zooxanthella microadriatica</name>
    <dbReference type="NCBI Taxonomy" id="2951"/>
    <lineage>
        <taxon>Eukaryota</taxon>
        <taxon>Sar</taxon>
        <taxon>Alveolata</taxon>
        <taxon>Dinophyceae</taxon>
        <taxon>Suessiales</taxon>
        <taxon>Symbiodiniaceae</taxon>
        <taxon>Symbiodinium</taxon>
    </lineage>
</organism>